<proteinExistence type="inferred from homology"/>
<keyword evidence="4 8" id="KW-0863">Zinc-finger</keyword>
<feature type="region of interest" description="Disordered" evidence="9">
    <location>
        <begin position="238"/>
        <end position="271"/>
    </location>
</feature>
<dbReference type="Gene3D" id="1.10.220.150">
    <property type="entry name" value="Arf GTPase activating protein"/>
    <property type="match status" value="1"/>
</dbReference>
<dbReference type="Gene3D" id="1.25.40.20">
    <property type="entry name" value="Ankyrin repeat-containing domain"/>
    <property type="match status" value="1"/>
</dbReference>
<keyword evidence="12" id="KW-1185">Reference proteome</keyword>
<comment type="similarity">
    <text evidence="1">Belongs to the centaurin gamma-like family.</text>
</comment>
<evidence type="ECO:0000256" key="6">
    <source>
        <dbReference type="ARBA" id="ARBA00023043"/>
    </source>
</evidence>
<dbReference type="SMART" id="SM00174">
    <property type="entry name" value="RHO"/>
    <property type="match status" value="1"/>
</dbReference>
<name>A0A1I8HQ13_9PLAT</name>
<feature type="region of interest" description="Disordered" evidence="9">
    <location>
        <begin position="347"/>
        <end position="384"/>
    </location>
</feature>
<evidence type="ECO:0000256" key="1">
    <source>
        <dbReference type="ARBA" id="ARBA00005430"/>
    </source>
</evidence>
<dbReference type="Pfam" id="PF00071">
    <property type="entry name" value="Ras"/>
    <property type="match status" value="1"/>
</dbReference>
<dbReference type="InterPro" id="IPR027417">
    <property type="entry name" value="P-loop_NTPase"/>
</dbReference>
<dbReference type="GO" id="GO:0003924">
    <property type="term" value="F:GTPase activity"/>
    <property type="evidence" value="ECO:0007669"/>
    <property type="project" value="InterPro"/>
</dbReference>
<dbReference type="GO" id="GO:0008270">
    <property type="term" value="F:zinc ion binding"/>
    <property type="evidence" value="ECO:0007669"/>
    <property type="project" value="UniProtKB-KW"/>
</dbReference>
<dbReference type="PROSITE" id="PS50115">
    <property type="entry name" value="ARFGAP"/>
    <property type="match status" value="1"/>
</dbReference>
<evidence type="ECO:0000256" key="5">
    <source>
        <dbReference type="ARBA" id="ARBA00022833"/>
    </source>
</evidence>
<dbReference type="GO" id="GO:0005525">
    <property type="term" value="F:GTP binding"/>
    <property type="evidence" value="ECO:0007669"/>
    <property type="project" value="InterPro"/>
</dbReference>
<dbReference type="Gene3D" id="3.40.50.300">
    <property type="entry name" value="P-loop containing nucleotide triphosphate hydrolases"/>
    <property type="match status" value="1"/>
</dbReference>
<feature type="region of interest" description="Disordered" evidence="9">
    <location>
        <begin position="891"/>
        <end position="917"/>
    </location>
</feature>
<keyword evidence="6 7" id="KW-0040">ANK repeat</keyword>
<protein>
    <submittedName>
        <fullName evidence="13">Centaurin-gamma-1A</fullName>
    </submittedName>
</protein>
<dbReference type="SUPFAM" id="SSF48403">
    <property type="entry name" value="Ankyrin repeat"/>
    <property type="match status" value="1"/>
</dbReference>
<dbReference type="WBParaSite" id="maker-uti_cns_0007393-snap-gene-0.3-mRNA-1">
    <property type="protein sequence ID" value="maker-uti_cns_0007393-snap-gene-0.3-mRNA-1"/>
    <property type="gene ID" value="maker-uti_cns_0007393-snap-gene-0.3"/>
</dbReference>
<dbReference type="InterPro" id="IPR001849">
    <property type="entry name" value="PH_domain"/>
</dbReference>
<dbReference type="Pfam" id="PF00169">
    <property type="entry name" value="PH"/>
    <property type="match status" value="1"/>
</dbReference>
<dbReference type="FunFam" id="1.10.220.150:FF:000009">
    <property type="entry name" value="stromal membrane-associated protein 1 isoform X1"/>
    <property type="match status" value="1"/>
</dbReference>
<dbReference type="InterPro" id="IPR001806">
    <property type="entry name" value="Small_GTPase"/>
</dbReference>
<evidence type="ECO:0000313" key="13">
    <source>
        <dbReference type="WBParaSite" id="maker-uti_cns_0007393-snap-gene-0.3-mRNA-1"/>
    </source>
</evidence>
<evidence type="ECO:0000256" key="3">
    <source>
        <dbReference type="ARBA" id="ARBA00022723"/>
    </source>
</evidence>
<dbReference type="SUPFAM" id="SSF52540">
    <property type="entry name" value="P-loop containing nucleoside triphosphate hydrolases"/>
    <property type="match status" value="1"/>
</dbReference>
<dbReference type="SUPFAM" id="SSF50729">
    <property type="entry name" value="PH domain-like"/>
    <property type="match status" value="1"/>
</dbReference>
<dbReference type="PANTHER" id="PTHR45819:SF5">
    <property type="entry name" value="CENTAURIN-GAMMA-1A"/>
    <property type="match status" value="1"/>
</dbReference>
<feature type="domain" description="PH" evidence="10">
    <location>
        <begin position="463"/>
        <end position="612"/>
    </location>
</feature>
<feature type="compositionally biased region" description="Pro residues" evidence="9">
    <location>
        <begin position="435"/>
        <end position="445"/>
    </location>
</feature>
<dbReference type="Pfam" id="PF01412">
    <property type="entry name" value="ArfGap"/>
    <property type="match status" value="1"/>
</dbReference>
<dbReference type="PROSITE" id="PS50088">
    <property type="entry name" value="ANK_REPEAT"/>
    <property type="match status" value="1"/>
</dbReference>
<dbReference type="AlphaFoldDB" id="A0A1I8HQ13"/>
<feature type="repeat" description="ANK" evidence="7">
    <location>
        <begin position="795"/>
        <end position="827"/>
    </location>
</feature>
<dbReference type="Gene3D" id="2.30.29.30">
    <property type="entry name" value="Pleckstrin-homology domain (PH domain)/Phosphotyrosine-binding domain (PTB)"/>
    <property type="match status" value="1"/>
</dbReference>
<dbReference type="SMART" id="SM00175">
    <property type="entry name" value="RAB"/>
    <property type="match status" value="1"/>
</dbReference>
<accession>A0A1I8HQ13</accession>
<dbReference type="SMART" id="SM00233">
    <property type="entry name" value="PH"/>
    <property type="match status" value="1"/>
</dbReference>
<feature type="region of interest" description="Disordered" evidence="9">
    <location>
        <begin position="523"/>
        <end position="575"/>
    </location>
</feature>
<dbReference type="CDD" id="cd08836">
    <property type="entry name" value="ArfGap_AGAP"/>
    <property type="match status" value="1"/>
</dbReference>
<feature type="compositionally biased region" description="Basic residues" evidence="9">
    <location>
        <begin position="549"/>
        <end position="558"/>
    </location>
</feature>
<evidence type="ECO:0000259" key="11">
    <source>
        <dbReference type="PROSITE" id="PS50115"/>
    </source>
</evidence>
<evidence type="ECO:0000256" key="2">
    <source>
        <dbReference type="ARBA" id="ARBA00022468"/>
    </source>
</evidence>
<feature type="compositionally biased region" description="Pro residues" evidence="9">
    <location>
        <begin position="351"/>
        <end position="364"/>
    </location>
</feature>
<dbReference type="InterPro" id="IPR036770">
    <property type="entry name" value="Ankyrin_rpt-contain_sf"/>
</dbReference>
<dbReference type="PROSITE" id="PS50003">
    <property type="entry name" value="PH_DOMAIN"/>
    <property type="match status" value="1"/>
</dbReference>
<dbReference type="InterPro" id="IPR001164">
    <property type="entry name" value="ArfGAP_dom"/>
</dbReference>
<evidence type="ECO:0000256" key="4">
    <source>
        <dbReference type="ARBA" id="ARBA00022771"/>
    </source>
</evidence>
<dbReference type="Proteomes" id="UP000095280">
    <property type="component" value="Unplaced"/>
</dbReference>
<dbReference type="InterPro" id="IPR038508">
    <property type="entry name" value="ArfGAP_dom_sf"/>
</dbReference>
<evidence type="ECO:0000259" key="10">
    <source>
        <dbReference type="PROSITE" id="PS50003"/>
    </source>
</evidence>
<feature type="compositionally biased region" description="Low complexity" evidence="9">
    <location>
        <begin position="365"/>
        <end position="376"/>
    </location>
</feature>
<evidence type="ECO:0000313" key="12">
    <source>
        <dbReference type="Proteomes" id="UP000095280"/>
    </source>
</evidence>
<organism evidence="12 13">
    <name type="scientific">Macrostomum lignano</name>
    <dbReference type="NCBI Taxonomy" id="282301"/>
    <lineage>
        <taxon>Eukaryota</taxon>
        <taxon>Metazoa</taxon>
        <taxon>Spiralia</taxon>
        <taxon>Lophotrochozoa</taxon>
        <taxon>Platyhelminthes</taxon>
        <taxon>Rhabditophora</taxon>
        <taxon>Macrostomorpha</taxon>
        <taxon>Macrostomida</taxon>
        <taxon>Macrostomidae</taxon>
        <taxon>Macrostomum</taxon>
    </lineage>
</organism>
<dbReference type="PROSITE" id="PS51421">
    <property type="entry name" value="RAS"/>
    <property type="match status" value="1"/>
</dbReference>
<dbReference type="InterPro" id="IPR037278">
    <property type="entry name" value="ARFGAP/RecO"/>
</dbReference>
<evidence type="ECO:0000256" key="9">
    <source>
        <dbReference type="SAM" id="MobiDB-lite"/>
    </source>
</evidence>
<dbReference type="SMART" id="SM00105">
    <property type="entry name" value="ArfGap"/>
    <property type="match status" value="1"/>
</dbReference>
<dbReference type="GO" id="GO:0005096">
    <property type="term" value="F:GTPase activator activity"/>
    <property type="evidence" value="ECO:0007669"/>
    <property type="project" value="UniProtKB-KW"/>
</dbReference>
<sequence length="917" mass="100105">MANISPVYSVSLAIKQEIQRFESVHPSIYAIYDLIEAIDDRELQDSIRDHVVCIEDSFVNSQEWTLSRNVPELKLGVIGSVHSGKSALVHRYLTGSYMQDESPEGGRFKKEVMVDGSSSLLLIRDEGRPPDQQFAAWCDACLFVFALDNADSFDAVYQFYNRMSQYRNLADMPILLVGTQDSISESRPRVIDEAKTRKCAQDLRRCVYLETCATYGHNVDRVFQEACHRIVTSQQAWKKPSAAQTPGQQQQQPGGSHMNARGGLYNVPPPGKDHRRAHVALVLVTVLYQTVSVFKLSLSLSASVPALADRYTAQRSLPHGASLDYYNPADEDDDEHPYELYDHLTAGLAKRPPPPVPPRPPPPQLRQLGLQPQPKQQPKKRSPLMRYLRGSLWTSSKDKAEEQQLAAGFQHADYSAYYASASVPSIAPGSCQLSLPPPPPLPPHHQPQQQQLGQRVAKDRSSFAQGSGSLYKKAVNALNREWKKKYVTLSEDGKLTYHPNLHDYMENSHGKDIDLSRTTVKIPGQLRPTSNGLLKSQQQQQQQPEDGSKKRRHRRAKSGNRGGGGGGADQDVEESDGYEFMIVSLENRTWHFEAASQEERDEWVRAIEHSILRSLQGPSAYGNYGTSGGSSNCLAGGGGGGGGSSGSGSIRGVFGNSECADCGRPGPDWASLNLGALVCIECSGVHRQLGTHLSRIRSLTLDDWPANHLLVMRAIGNKLANSVWEARLPCHATFRKPSPESDREAKEIFIRAKYERREFLPDLPFRDSPVQQQLVDAIARSDTRQVILCLAVAARSRAAIHIAATLGQLVYLQLLLWHGADVAIRDAEGRNAHFYATAAGKPDCAEFLRAAGCPAGVPASASAAGASAASSNSPISNPSATASVASASAAAAASTLPRRRSKTTPTTAAQPPQPPTA</sequence>
<keyword evidence="2" id="KW-0343">GTPase activation</keyword>
<dbReference type="PROSITE" id="PS50297">
    <property type="entry name" value="ANK_REP_REGION"/>
    <property type="match status" value="1"/>
</dbReference>
<dbReference type="PANTHER" id="PTHR45819">
    <property type="entry name" value="CENTAURIN-GAMMA-1A"/>
    <property type="match status" value="1"/>
</dbReference>
<dbReference type="InterPro" id="IPR002110">
    <property type="entry name" value="Ankyrin_rpt"/>
</dbReference>
<dbReference type="PROSITE" id="PS51419">
    <property type="entry name" value="RAB"/>
    <property type="match status" value="1"/>
</dbReference>
<keyword evidence="3" id="KW-0479">Metal-binding</keyword>
<feature type="region of interest" description="Disordered" evidence="9">
    <location>
        <begin position="429"/>
        <end position="467"/>
    </location>
</feature>
<feature type="compositionally biased region" description="Low complexity" evidence="9">
    <location>
        <begin position="244"/>
        <end position="255"/>
    </location>
</feature>
<dbReference type="InterPro" id="IPR011993">
    <property type="entry name" value="PH-like_dom_sf"/>
</dbReference>
<dbReference type="SMART" id="SM00173">
    <property type="entry name" value="RAS"/>
    <property type="match status" value="1"/>
</dbReference>
<keyword evidence="5" id="KW-0862">Zinc</keyword>
<reference evidence="13" key="1">
    <citation type="submission" date="2016-11" db="UniProtKB">
        <authorList>
            <consortium name="WormBaseParasite"/>
        </authorList>
    </citation>
    <scope>IDENTIFICATION</scope>
</reference>
<feature type="domain" description="Arf-GAP" evidence="11">
    <location>
        <begin position="650"/>
        <end position="767"/>
    </location>
</feature>
<dbReference type="FunFam" id="3.40.50.300:FF:000178">
    <property type="entry name" value="Arf-GAP with GTPase, ANK repeat and PH domain-containing protein 1"/>
    <property type="match status" value="1"/>
</dbReference>
<evidence type="ECO:0000256" key="8">
    <source>
        <dbReference type="PROSITE-ProRule" id="PRU00288"/>
    </source>
</evidence>
<dbReference type="InterPro" id="IPR051282">
    <property type="entry name" value="Arf-GAP_GTPase_ANK_PH"/>
</dbReference>
<dbReference type="PRINTS" id="PR00405">
    <property type="entry name" value="REVINTRACTNG"/>
</dbReference>
<evidence type="ECO:0000256" key="7">
    <source>
        <dbReference type="PROSITE-ProRule" id="PRU00023"/>
    </source>
</evidence>
<dbReference type="SUPFAM" id="SSF57863">
    <property type="entry name" value="ArfGap/RecO-like zinc finger"/>
    <property type="match status" value="1"/>
</dbReference>
<feature type="compositionally biased region" description="Polar residues" evidence="9">
    <location>
        <begin position="527"/>
        <end position="536"/>
    </location>
</feature>
<dbReference type="CDD" id="cd01250">
    <property type="entry name" value="PH_AGAP"/>
    <property type="match status" value="1"/>
</dbReference>